<organism evidence="1">
    <name type="scientific">invertebrate metagenome</name>
    <dbReference type="NCBI Taxonomy" id="1711999"/>
    <lineage>
        <taxon>unclassified sequences</taxon>
        <taxon>metagenomes</taxon>
        <taxon>organismal metagenomes</taxon>
    </lineage>
</organism>
<gene>
    <name evidence="1" type="ORF">RIEGSTA812A_PEG_1339</name>
</gene>
<dbReference type="EMBL" id="LR026963">
    <property type="protein sequence ID" value="VBB69866.1"/>
    <property type="molecule type" value="Genomic_DNA"/>
</dbReference>
<dbReference type="AlphaFoldDB" id="A0A484H6S9"/>
<accession>A0A484H6S9</accession>
<name>A0A484H6S9_9ZZZZ</name>
<evidence type="ECO:0000313" key="1">
    <source>
        <dbReference type="EMBL" id="VBB69866.1"/>
    </source>
</evidence>
<protein>
    <submittedName>
        <fullName evidence="1">Uncharacterized protein</fullName>
    </submittedName>
</protein>
<reference evidence="1" key="1">
    <citation type="submission" date="2018-10" db="EMBL/GenBank/DDBJ databases">
        <authorList>
            <person name="Gruber-Vodicka H."/>
            <person name="Jaeckle O."/>
        </authorList>
    </citation>
    <scope>NUCLEOTIDE SEQUENCE</scope>
</reference>
<sequence length="38" mass="4222">MSQSLMNLMLRCSMTDVAAVTVGSHLDCVLDHYPLIKQ</sequence>
<proteinExistence type="predicted"/>